<dbReference type="SUPFAM" id="SSF51735">
    <property type="entry name" value="NAD(P)-binding Rossmann-fold domains"/>
    <property type="match status" value="1"/>
</dbReference>
<dbReference type="PANTHER" id="PTHR43781">
    <property type="entry name" value="SACCHAROPINE DEHYDROGENASE"/>
    <property type="match status" value="1"/>
</dbReference>
<comment type="caution">
    <text evidence="2">The sequence shown here is derived from an EMBL/GenBank/DDBJ whole genome shotgun (WGS) entry which is preliminary data.</text>
</comment>
<name>A0A939FC98_9ACTN</name>
<dbReference type="EMBL" id="JAFLRJ010000279">
    <property type="protein sequence ID" value="MBO0515393.1"/>
    <property type="molecule type" value="Genomic_DNA"/>
</dbReference>
<dbReference type="InterPro" id="IPR036291">
    <property type="entry name" value="NAD(P)-bd_dom_sf"/>
</dbReference>
<organism evidence="2 3">
    <name type="scientific">Streptomyces beijiangensis</name>
    <dbReference type="NCBI Taxonomy" id="163361"/>
    <lineage>
        <taxon>Bacteria</taxon>
        <taxon>Bacillati</taxon>
        <taxon>Actinomycetota</taxon>
        <taxon>Actinomycetes</taxon>
        <taxon>Kitasatosporales</taxon>
        <taxon>Streptomycetaceae</taxon>
        <taxon>Streptomyces</taxon>
    </lineage>
</organism>
<sequence length="346" mass="36008">MNSTAPLFAVYGATGHTGRLVAAELLSRGQAVLLAGRNADALHALAGELGSPGLVRTQTAPLDDPAALRRLAEAADVLIHCAGPFTTTGMPVATAAAEAGTHYIDHAIEPHPVKNLFETLQATAGRTGAVMIPQMSFYGGLGDLLAAAVAEGMPDADRVTVGYSVTGWRMTKGARNTAELLIGEIDRVSFTDGALRVGPVEIRNAVFPFPPPVGPRSVIAPFPSGEIVTIPRHIPARTVEAQLTSSTFEEEQIFSSEDATPEERARTDFMVAVQVVGASGGGRNGHVRGHDIWRVGALASVVAATLLTSGEGPSKTGVLSAAEAFPAADFLRRLEALEAFTLHLPG</sequence>
<proteinExistence type="predicted"/>
<dbReference type="Gene3D" id="3.40.50.720">
    <property type="entry name" value="NAD(P)-binding Rossmann-like Domain"/>
    <property type="match status" value="1"/>
</dbReference>
<dbReference type="InterPro" id="IPR005097">
    <property type="entry name" value="Sacchrp_dh_NADP-bd"/>
</dbReference>
<dbReference type="Proteomes" id="UP000664167">
    <property type="component" value="Unassembled WGS sequence"/>
</dbReference>
<evidence type="ECO:0000313" key="3">
    <source>
        <dbReference type="Proteomes" id="UP000664167"/>
    </source>
</evidence>
<evidence type="ECO:0000313" key="2">
    <source>
        <dbReference type="EMBL" id="MBO0515393.1"/>
    </source>
</evidence>
<dbReference type="AlphaFoldDB" id="A0A939FC98"/>
<dbReference type="RefSeq" id="WP_206966163.1">
    <property type="nucleotide sequence ID" value="NZ_BAAAJJ010000007.1"/>
</dbReference>
<dbReference type="PANTHER" id="PTHR43781:SF1">
    <property type="entry name" value="SACCHAROPINE DEHYDROGENASE"/>
    <property type="match status" value="1"/>
</dbReference>
<feature type="domain" description="Saccharopine dehydrogenase NADP binding" evidence="1">
    <location>
        <begin position="10"/>
        <end position="115"/>
    </location>
</feature>
<reference evidence="2" key="1">
    <citation type="submission" date="2021-03" db="EMBL/GenBank/DDBJ databases">
        <title>Streptomyces poriferae sp. nov., a novel marine sponge-derived Actinobacteria species with anti-MRSA activity.</title>
        <authorList>
            <person name="Sandoval-Powers M."/>
            <person name="Kralova S."/>
            <person name="Nguyen G.-S."/>
            <person name="Fawwal D."/>
            <person name="Degnes K."/>
            <person name="Klinkenberg G."/>
            <person name="Sletta H."/>
            <person name="Wentzel A."/>
            <person name="Liles M.R."/>
        </authorList>
    </citation>
    <scope>NUCLEOTIDE SEQUENCE</scope>
    <source>
        <strain evidence="2">DSM 41794</strain>
    </source>
</reference>
<accession>A0A939FC98</accession>
<gene>
    <name evidence="2" type="ORF">J0695_26890</name>
</gene>
<protein>
    <submittedName>
        <fullName evidence="2">Saccharopine dehydrogenase NADP-binding domain-containing protein</fullName>
    </submittedName>
</protein>
<evidence type="ECO:0000259" key="1">
    <source>
        <dbReference type="Pfam" id="PF03435"/>
    </source>
</evidence>
<keyword evidence="3" id="KW-1185">Reference proteome</keyword>
<dbReference type="Pfam" id="PF03435">
    <property type="entry name" value="Sacchrp_dh_NADP"/>
    <property type="match status" value="1"/>
</dbReference>